<dbReference type="InterPro" id="IPR049760">
    <property type="entry name" value="DD_EFCAB10"/>
</dbReference>
<dbReference type="PANTHER" id="PTHR21847">
    <property type="entry name" value="EF-HAND CALCIUM-BINDING DOMAIN-CONTAINING PROTEIN 10"/>
    <property type="match status" value="1"/>
</dbReference>
<gene>
    <name evidence="1" type="ORF">BLNAU_19174</name>
</gene>
<name>A0ABQ9X286_9EUKA</name>
<evidence type="ECO:0000313" key="1">
    <source>
        <dbReference type="EMBL" id="KAK2945878.1"/>
    </source>
</evidence>
<keyword evidence="2" id="KW-1185">Reference proteome</keyword>
<dbReference type="SUPFAM" id="SSF47391">
    <property type="entry name" value="Dimerization-anchoring domain of cAMP-dependent PK regulatory subunit"/>
    <property type="match status" value="1"/>
</dbReference>
<protein>
    <submittedName>
        <fullName evidence="1">Uncharacterized protein</fullName>
    </submittedName>
</protein>
<dbReference type="PANTHER" id="PTHR21847:SF1">
    <property type="entry name" value="EF-HAND CALCIUM-BINDING DOMAIN-CONTAINING PROTEIN 10"/>
    <property type="match status" value="1"/>
</dbReference>
<sequence>MGHLQQVDYSMEYLQEKGVYSLVDLLAAQIFFYKPEDPKAFLIEQLESIQRLRQSGSGGNAPSLFNDNDIESMFSMFSKNMETITIPQAKSALEAIGIFTPVSFDKQSYNKDEFIQLIKEQVQIRDQAILQ</sequence>
<evidence type="ECO:0000313" key="2">
    <source>
        <dbReference type="Proteomes" id="UP001281761"/>
    </source>
</evidence>
<comment type="caution">
    <text evidence="1">The sequence shown here is derived from an EMBL/GenBank/DDBJ whole genome shotgun (WGS) entry which is preliminary data.</text>
</comment>
<reference evidence="1 2" key="1">
    <citation type="journal article" date="2022" name="bioRxiv">
        <title>Genomics of Preaxostyla Flagellates Illuminates Evolutionary Transitions and the Path Towards Mitochondrial Loss.</title>
        <authorList>
            <person name="Novak L.V.F."/>
            <person name="Treitli S.C."/>
            <person name="Pyrih J."/>
            <person name="Halakuc P."/>
            <person name="Pipaliya S.V."/>
            <person name="Vacek V."/>
            <person name="Brzon O."/>
            <person name="Soukal P."/>
            <person name="Eme L."/>
            <person name="Dacks J.B."/>
            <person name="Karnkowska A."/>
            <person name="Elias M."/>
            <person name="Hampl V."/>
        </authorList>
    </citation>
    <scope>NUCLEOTIDE SEQUENCE [LARGE SCALE GENOMIC DNA]</scope>
    <source>
        <strain evidence="1">NAU3</strain>
        <tissue evidence="1">Gut</tissue>
    </source>
</reference>
<dbReference type="EMBL" id="JARBJD010000244">
    <property type="protein sequence ID" value="KAK2945878.1"/>
    <property type="molecule type" value="Genomic_DNA"/>
</dbReference>
<accession>A0ABQ9X286</accession>
<organism evidence="1 2">
    <name type="scientific">Blattamonas nauphoetae</name>
    <dbReference type="NCBI Taxonomy" id="2049346"/>
    <lineage>
        <taxon>Eukaryota</taxon>
        <taxon>Metamonada</taxon>
        <taxon>Preaxostyla</taxon>
        <taxon>Oxymonadida</taxon>
        <taxon>Blattamonas</taxon>
    </lineage>
</organism>
<dbReference type="InterPro" id="IPR039879">
    <property type="entry name" value="EFC10"/>
</dbReference>
<proteinExistence type="predicted"/>
<dbReference type="Proteomes" id="UP001281761">
    <property type="component" value="Unassembled WGS sequence"/>
</dbReference>
<dbReference type="CDD" id="cd22976">
    <property type="entry name" value="DD_EFCAB10"/>
    <property type="match status" value="1"/>
</dbReference>